<dbReference type="SUPFAM" id="SSF57716">
    <property type="entry name" value="Glucocorticoid receptor-like (DNA-binding domain)"/>
    <property type="match status" value="1"/>
</dbReference>
<proteinExistence type="predicted"/>
<keyword evidence="2 4" id="KW-0863">Zinc-finger</keyword>
<dbReference type="CDD" id="cd00202">
    <property type="entry name" value="ZnF_GATA"/>
    <property type="match status" value="1"/>
</dbReference>
<keyword evidence="1" id="KW-0479">Metal-binding</keyword>
<dbReference type="OrthoDB" id="2162994at2759"/>
<dbReference type="Gene3D" id="3.30.450.20">
    <property type="entry name" value="PAS domain"/>
    <property type="match status" value="1"/>
</dbReference>
<dbReference type="InterPro" id="IPR051140">
    <property type="entry name" value="GATA_TF"/>
</dbReference>
<evidence type="ECO:0000313" key="7">
    <source>
        <dbReference type="EMBL" id="CAG8485265.1"/>
    </source>
</evidence>
<protein>
    <submittedName>
        <fullName evidence="7">2958_t:CDS:1</fullName>
    </submittedName>
</protein>
<feature type="region of interest" description="Disordered" evidence="5">
    <location>
        <begin position="125"/>
        <end position="148"/>
    </location>
</feature>
<feature type="region of interest" description="Disordered" evidence="5">
    <location>
        <begin position="557"/>
        <end position="618"/>
    </location>
</feature>
<evidence type="ECO:0000256" key="5">
    <source>
        <dbReference type="SAM" id="MobiDB-lite"/>
    </source>
</evidence>
<reference evidence="7" key="1">
    <citation type="submission" date="2021-06" db="EMBL/GenBank/DDBJ databases">
        <authorList>
            <person name="Kallberg Y."/>
            <person name="Tangrot J."/>
            <person name="Rosling A."/>
        </authorList>
    </citation>
    <scope>NUCLEOTIDE SEQUENCE</scope>
    <source>
        <strain evidence="7">MT106</strain>
    </source>
</reference>
<comment type="caution">
    <text evidence="7">The sequence shown here is derived from an EMBL/GenBank/DDBJ whole genome shotgun (WGS) entry which is preliminary data.</text>
</comment>
<evidence type="ECO:0000259" key="6">
    <source>
        <dbReference type="PROSITE" id="PS50114"/>
    </source>
</evidence>
<dbReference type="PANTHER" id="PTHR45658">
    <property type="entry name" value="GATA TRANSCRIPTION FACTOR"/>
    <property type="match status" value="1"/>
</dbReference>
<organism evidence="7 8">
    <name type="scientific">Ambispora gerdemannii</name>
    <dbReference type="NCBI Taxonomy" id="144530"/>
    <lineage>
        <taxon>Eukaryota</taxon>
        <taxon>Fungi</taxon>
        <taxon>Fungi incertae sedis</taxon>
        <taxon>Mucoromycota</taxon>
        <taxon>Glomeromycotina</taxon>
        <taxon>Glomeromycetes</taxon>
        <taxon>Archaeosporales</taxon>
        <taxon>Ambisporaceae</taxon>
        <taxon>Ambispora</taxon>
    </lineage>
</organism>
<dbReference type="InterPro" id="IPR000679">
    <property type="entry name" value="Znf_GATA"/>
</dbReference>
<keyword evidence="8" id="KW-1185">Reference proteome</keyword>
<feature type="compositionally biased region" description="Low complexity" evidence="5">
    <location>
        <begin position="487"/>
        <end position="500"/>
    </location>
</feature>
<dbReference type="Gene3D" id="3.30.50.10">
    <property type="entry name" value="Erythroid Transcription Factor GATA-1, subunit A"/>
    <property type="match status" value="1"/>
</dbReference>
<feature type="compositionally biased region" description="Polar residues" evidence="5">
    <location>
        <begin position="133"/>
        <end position="148"/>
    </location>
</feature>
<dbReference type="GO" id="GO:0008270">
    <property type="term" value="F:zinc ion binding"/>
    <property type="evidence" value="ECO:0007669"/>
    <property type="project" value="UniProtKB-KW"/>
</dbReference>
<evidence type="ECO:0000313" key="8">
    <source>
        <dbReference type="Proteomes" id="UP000789831"/>
    </source>
</evidence>
<dbReference type="GO" id="GO:0043565">
    <property type="term" value="F:sequence-specific DNA binding"/>
    <property type="evidence" value="ECO:0007669"/>
    <property type="project" value="InterPro"/>
</dbReference>
<dbReference type="InterPro" id="IPR013088">
    <property type="entry name" value="Znf_NHR/GATA"/>
</dbReference>
<dbReference type="Proteomes" id="UP000789831">
    <property type="component" value="Unassembled WGS sequence"/>
</dbReference>
<dbReference type="SUPFAM" id="SSF55785">
    <property type="entry name" value="PYP-like sensor domain (PAS domain)"/>
    <property type="match status" value="1"/>
</dbReference>
<gene>
    <name evidence="7" type="ORF">AGERDE_LOCUS3450</name>
</gene>
<dbReference type="Pfam" id="PF00320">
    <property type="entry name" value="GATA"/>
    <property type="match status" value="1"/>
</dbReference>
<evidence type="ECO:0000256" key="2">
    <source>
        <dbReference type="ARBA" id="ARBA00022771"/>
    </source>
</evidence>
<evidence type="ECO:0000256" key="4">
    <source>
        <dbReference type="PROSITE-ProRule" id="PRU00094"/>
    </source>
</evidence>
<evidence type="ECO:0000256" key="1">
    <source>
        <dbReference type="ARBA" id="ARBA00022723"/>
    </source>
</evidence>
<name>A0A9N8ZF82_9GLOM</name>
<keyword evidence="3" id="KW-0862">Zinc</keyword>
<dbReference type="EMBL" id="CAJVPL010000340">
    <property type="protein sequence ID" value="CAG8485265.1"/>
    <property type="molecule type" value="Genomic_DNA"/>
</dbReference>
<dbReference type="InterPro" id="IPR035965">
    <property type="entry name" value="PAS-like_dom_sf"/>
</dbReference>
<feature type="compositionally biased region" description="Polar residues" evidence="5">
    <location>
        <begin position="599"/>
        <end position="618"/>
    </location>
</feature>
<sequence>MSSQLCFWSLLSQRDFTFVYISPFLSRELGLQHSSILGTSFFDYIHPLEKELARRDFFGFVNKKTLYGSVTRCQFNSISAIQYKLLRHQQQQFYPMIKTELNSTSTSTSSSFLSTGQYAFVHNNPENNHDTTRNISSTGSPSLTSQTQQIIKNNTEKEYVIMNIGMNVVSKDIVLACFHSDEAVNDNFNVNAGIRSSSYISSTCGESNFTSEELNNMFKILQRYHAHMESINAHSPPSTPSIHHPLYYPSIDRIFQIFDAQTKKLIFTWPDPNASSINQHKHSNFNSFLDYDFSRLIHNFDFTSNSLHDTTSPKCIRPYDNKHVTKLSSGDSRIIESVMIPHGKIIFACFQVMPPSSSINGNTSSSSEYLKPRPHSAPCSPATVPSICGNGNKRARGSLSPPIRLNSYENSKYFSIPDFTLDSDSEYRKRRATGHESPLFIKGSQSPVLEPNHLLHPISPQFPAKFSPQSNPLRLQIQPQQPSDYKISPISTSPTSPIRTYANTARGRNTNQLMNGTVKICESCQTSSSPEWRRGPTGHKTLCNACGLRYSRTIARENRKRQEREQREREERERDDREREERDSDRGNGALNHPFTQFIPGNSPTYPVHQFQQQSNCR</sequence>
<accession>A0A9N8ZF82</accession>
<dbReference type="PROSITE" id="PS50114">
    <property type="entry name" value="GATA_ZN_FINGER_2"/>
    <property type="match status" value="1"/>
</dbReference>
<feature type="region of interest" description="Disordered" evidence="5">
    <location>
        <begin position="479"/>
        <end position="500"/>
    </location>
</feature>
<dbReference type="GO" id="GO:0006355">
    <property type="term" value="P:regulation of DNA-templated transcription"/>
    <property type="evidence" value="ECO:0007669"/>
    <property type="project" value="InterPro"/>
</dbReference>
<dbReference type="AlphaFoldDB" id="A0A9N8ZF82"/>
<feature type="compositionally biased region" description="Basic and acidic residues" evidence="5">
    <location>
        <begin position="557"/>
        <end position="586"/>
    </location>
</feature>
<feature type="region of interest" description="Disordered" evidence="5">
    <location>
        <begin position="359"/>
        <end position="383"/>
    </location>
</feature>
<evidence type="ECO:0000256" key="3">
    <source>
        <dbReference type="ARBA" id="ARBA00022833"/>
    </source>
</evidence>
<dbReference type="SMART" id="SM00401">
    <property type="entry name" value="ZnF_GATA"/>
    <property type="match status" value="1"/>
</dbReference>
<dbReference type="PROSITE" id="PS00344">
    <property type="entry name" value="GATA_ZN_FINGER_1"/>
    <property type="match status" value="1"/>
</dbReference>
<feature type="domain" description="GATA-type" evidence="6">
    <location>
        <begin position="521"/>
        <end position="550"/>
    </location>
</feature>